<name>A0AAD6F1T0_9TELE</name>
<accession>A0AAD6F1T0</accession>
<proteinExistence type="predicted"/>
<dbReference type="Proteomes" id="UP001219934">
    <property type="component" value="Unassembled WGS sequence"/>
</dbReference>
<dbReference type="AlphaFoldDB" id="A0AAD6F1T0"/>
<evidence type="ECO:0000313" key="2">
    <source>
        <dbReference type="EMBL" id="KAJ4918134.1"/>
    </source>
</evidence>
<evidence type="ECO:0000256" key="1">
    <source>
        <dbReference type="SAM" id="MobiDB-lite"/>
    </source>
</evidence>
<feature type="region of interest" description="Disordered" evidence="1">
    <location>
        <begin position="37"/>
        <end position="63"/>
    </location>
</feature>
<protein>
    <submittedName>
        <fullName evidence="2">Uncharacterized protein</fullName>
    </submittedName>
</protein>
<sequence>MDSCVERTNIINELTRENWELKEKLKITEKLLERATDTTPKRVDSRLDEKEEQKPYKAGERRRAAPSVRLRVINVCRGGALRPSSASNSYINRLKFTRESDTSTDQGVSGLRAELRNACRERGLSSHGRKRAGAGGLIASQSETSKDVCLVHKTYT</sequence>
<evidence type="ECO:0000313" key="3">
    <source>
        <dbReference type="Proteomes" id="UP001219934"/>
    </source>
</evidence>
<keyword evidence="3" id="KW-1185">Reference proteome</keyword>
<dbReference type="EMBL" id="JAPTMU010000731">
    <property type="protein sequence ID" value="KAJ4918134.1"/>
    <property type="molecule type" value="Genomic_DNA"/>
</dbReference>
<gene>
    <name evidence="2" type="ORF">JOQ06_000123</name>
</gene>
<comment type="caution">
    <text evidence="2">The sequence shown here is derived from an EMBL/GenBank/DDBJ whole genome shotgun (WGS) entry which is preliminary data.</text>
</comment>
<organism evidence="2 3">
    <name type="scientific">Pogonophryne albipinna</name>
    <dbReference type="NCBI Taxonomy" id="1090488"/>
    <lineage>
        <taxon>Eukaryota</taxon>
        <taxon>Metazoa</taxon>
        <taxon>Chordata</taxon>
        <taxon>Craniata</taxon>
        <taxon>Vertebrata</taxon>
        <taxon>Euteleostomi</taxon>
        <taxon>Actinopterygii</taxon>
        <taxon>Neopterygii</taxon>
        <taxon>Teleostei</taxon>
        <taxon>Neoteleostei</taxon>
        <taxon>Acanthomorphata</taxon>
        <taxon>Eupercaria</taxon>
        <taxon>Perciformes</taxon>
        <taxon>Notothenioidei</taxon>
        <taxon>Pogonophryne</taxon>
    </lineage>
</organism>
<feature type="non-terminal residue" evidence="2">
    <location>
        <position position="156"/>
    </location>
</feature>
<reference evidence="2" key="1">
    <citation type="submission" date="2022-11" db="EMBL/GenBank/DDBJ databases">
        <title>Chromosome-level genome of Pogonophryne albipinna.</title>
        <authorList>
            <person name="Jo E."/>
        </authorList>
    </citation>
    <scope>NUCLEOTIDE SEQUENCE</scope>
    <source>
        <strain evidence="2">SGF0006</strain>
        <tissue evidence="2">Muscle</tissue>
    </source>
</reference>